<comment type="caution">
    <text evidence="1">The sequence shown here is derived from an EMBL/GenBank/DDBJ whole genome shotgun (WGS) entry which is preliminary data.</text>
</comment>
<gene>
    <name evidence="1" type="ORF">SLEP1_g42260</name>
</gene>
<organism evidence="1 2">
    <name type="scientific">Rubroshorea leprosula</name>
    <dbReference type="NCBI Taxonomy" id="152421"/>
    <lineage>
        <taxon>Eukaryota</taxon>
        <taxon>Viridiplantae</taxon>
        <taxon>Streptophyta</taxon>
        <taxon>Embryophyta</taxon>
        <taxon>Tracheophyta</taxon>
        <taxon>Spermatophyta</taxon>
        <taxon>Magnoliopsida</taxon>
        <taxon>eudicotyledons</taxon>
        <taxon>Gunneridae</taxon>
        <taxon>Pentapetalae</taxon>
        <taxon>rosids</taxon>
        <taxon>malvids</taxon>
        <taxon>Malvales</taxon>
        <taxon>Dipterocarpaceae</taxon>
        <taxon>Rubroshorea</taxon>
    </lineage>
</organism>
<reference evidence="1 2" key="1">
    <citation type="journal article" date="2021" name="Commun. Biol.">
        <title>The genome of Shorea leprosula (Dipterocarpaceae) highlights the ecological relevance of drought in aseasonal tropical rainforests.</title>
        <authorList>
            <person name="Ng K.K.S."/>
            <person name="Kobayashi M.J."/>
            <person name="Fawcett J.A."/>
            <person name="Hatakeyama M."/>
            <person name="Paape T."/>
            <person name="Ng C.H."/>
            <person name="Ang C.C."/>
            <person name="Tnah L.H."/>
            <person name="Lee C.T."/>
            <person name="Nishiyama T."/>
            <person name="Sese J."/>
            <person name="O'Brien M.J."/>
            <person name="Copetti D."/>
            <person name="Mohd Noor M.I."/>
            <person name="Ong R.C."/>
            <person name="Putra M."/>
            <person name="Sireger I.Z."/>
            <person name="Indrioko S."/>
            <person name="Kosugi Y."/>
            <person name="Izuno A."/>
            <person name="Isagi Y."/>
            <person name="Lee S.L."/>
            <person name="Shimizu K.K."/>
        </authorList>
    </citation>
    <scope>NUCLEOTIDE SEQUENCE [LARGE SCALE GENOMIC DNA]</scope>
    <source>
        <strain evidence="1">214</strain>
    </source>
</reference>
<sequence>MHANSYVSGSTAAVCKDVPHPLMRLLTFKEPPEVEAATPVPSGSALEPNNWVSETEASDCLDLQEISQEGETAGDFPGEALAKEPTGAISGALFCMVASNVT</sequence>
<dbReference type="Proteomes" id="UP001054252">
    <property type="component" value="Unassembled WGS sequence"/>
</dbReference>
<proteinExistence type="predicted"/>
<dbReference type="EMBL" id="BPVZ01000102">
    <property type="protein sequence ID" value="GKV33806.1"/>
    <property type="molecule type" value="Genomic_DNA"/>
</dbReference>
<dbReference type="AlphaFoldDB" id="A0AAV5LA61"/>
<accession>A0AAV5LA61</accession>
<name>A0AAV5LA61_9ROSI</name>
<evidence type="ECO:0000313" key="2">
    <source>
        <dbReference type="Proteomes" id="UP001054252"/>
    </source>
</evidence>
<protein>
    <submittedName>
        <fullName evidence="1">Uncharacterized protein</fullName>
    </submittedName>
</protein>
<keyword evidence="2" id="KW-1185">Reference proteome</keyword>
<evidence type="ECO:0000313" key="1">
    <source>
        <dbReference type="EMBL" id="GKV33806.1"/>
    </source>
</evidence>